<reference evidence="1 2" key="1">
    <citation type="journal article" date="2019" name="Sci. Rep.">
        <title>Orb-weaving spider Araneus ventricosus genome elucidates the spidroin gene catalogue.</title>
        <authorList>
            <person name="Kono N."/>
            <person name="Nakamura H."/>
            <person name="Ohtoshi R."/>
            <person name="Moran D.A.P."/>
            <person name="Shinohara A."/>
            <person name="Yoshida Y."/>
            <person name="Fujiwara M."/>
            <person name="Mori M."/>
            <person name="Tomita M."/>
            <person name="Arakawa K."/>
        </authorList>
    </citation>
    <scope>NUCLEOTIDE SEQUENCE [LARGE SCALE GENOMIC DNA]</scope>
</reference>
<sequence>MGLEGNKAWVAPCNTTAVQGPQEFLNSTACKYGCRKSCGSRKQGMKCSPICFSCISASYTNVPEDIKNRPNLCVCVEDDLIITDDEVVEELLDEDADNDFEQEQFLKLT</sequence>
<evidence type="ECO:0000313" key="2">
    <source>
        <dbReference type="Proteomes" id="UP000499080"/>
    </source>
</evidence>
<evidence type="ECO:0008006" key="3">
    <source>
        <dbReference type="Google" id="ProtNLM"/>
    </source>
</evidence>
<accession>A0A4Y2N9M0</accession>
<protein>
    <recommendedName>
        <fullName evidence="3">Tesmin/TSO1-like CXC domain-containing protein</fullName>
    </recommendedName>
</protein>
<dbReference type="AlphaFoldDB" id="A0A4Y2N9M0"/>
<name>A0A4Y2N9M0_ARAVE</name>
<comment type="caution">
    <text evidence="1">The sequence shown here is derived from an EMBL/GenBank/DDBJ whole genome shotgun (WGS) entry which is preliminary data.</text>
</comment>
<organism evidence="1 2">
    <name type="scientific">Araneus ventricosus</name>
    <name type="common">Orbweaver spider</name>
    <name type="synonym">Epeira ventricosa</name>
    <dbReference type="NCBI Taxonomy" id="182803"/>
    <lineage>
        <taxon>Eukaryota</taxon>
        <taxon>Metazoa</taxon>
        <taxon>Ecdysozoa</taxon>
        <taxon>Arthropoda</taxon>
        <taxon>Chelicerata</taxon>
        <taxon>Arachnida</taxon>
        <taxon>Araneae</taxon>
        <taxon>Araneomorphae</taxon>
        <taxon>Entelegynae</taxon>
        <taxon>Araneoidea</taxon>
        <taxon>Araneidae</taxon>
        <taxon>Araneus</taxon>
    </lineage>
</organism>
<keyword evidence="2" id="KW-1185">Reference proteome</keyword>
<gene>
    <name evidence="1" type="ORF">AVEN_267150_1</name>
</gene>
<dbReference type="EMBL" id="BGPR01008794">
    <property type="protein sequence ID" value="GBN36138.1"/>
    <property type="molecule type" value="Genomic_DNA"/>
</dbReference>
<dbReference type="Proteomes" id="UP000499080">
    <property type="component" value="Unassembled WGS sequence"/>
</dbReference>
<evidence type="ECO:0000313" key="1">
    <source>
        <dbReference type="EMBL" id="GBN36138.1"/>
    </source>
</evidence>
<proteinExistence type="predicted"/>